<dbReference type="InterPro" id="IPR011010">
    <property type="entry name" value="DNA_brk_join_enz"/>
</dbReference>
<protein>
    <recommendedName>
        <fullName evidence="3">Tyr recombinase domain-containing protein</fullName>
    </recommendedName>
</protein>
<evidence type="ECO:0000313" key="2">
    <source>
        <dbReference type="EMBL" id="MPM05367.1"/>
    </source>
</evidence>
<reference evidence="2" key="1">
    <citation type="submission" date="2019-08" db="EMBL/GenBank/DDBJ databases">
        <authorList>
            <person name="Kucharzyk K."/>
            <person name="Murdoch R.W."/>
            <person name="Higgins S."/>
            <person name="Loffler F."/>
        </authorList>
    </citation>
    <scope>NUCLEOTIDE SEQUENCE</scope>
</reference>
<accession>A0A644WNZ1</accession>
<dbReference type="AlphaFoldDB" id="A0A644WNZ1"/>
<dbReference type="EMBL" id="VSSQ01001125">
    <property type="protein sequence ID" value="MPM05367.1"/>
    <property type="molecule type" value="Genomic_DNA"/>
</dbReference>
<evidence type="ECO:0000256" key="1">
    <source>
        <dbReference type="ARBA" id="ARBA00023172"/>
    </source>
</evidence>
<dbReference type="GO" id="GO:0003677">
    <property type="term" value="F:DNA binding"/>
    <property type="evidence" value="ECO:0007669"/>
    <property type="project" value="InterPro"/>
</dbReference>
<dbReference type="Gene3D" id="1.10.443.10">
    <property type="entry name" value="Intergrase catalytic core"/>
    <property type="match status" value="1"/>
</dbReference>
<evidence type="ECO:0008006" key="3">
    <source>
        <dbReference type="Google" id="ProtNLM"/>
    </source>
</evidence>
<name>A0A644WNZ1_9ZZZZ</name>
<dbReference type="InterPro" id="IPR013762">
    <property type="entry name" value="Integrase-like_cat_sf"/>
</dbReference>
<dbReference type="GO" id="GO:0015074">
    <property type="term" value="P:DNA integration"/>
    <property type="evidence" value="ECO:0007669"/>
    <property type="project" value="InterPro"/>
</dbReference>
<dbReference type="GO" id="GO:0006310">
    <property type="term" value="P:DNA recombination"/>
    <property type="evidence" value="ECO:0007669"/>
    <property type="project" value="UniProtKB-KW"/>
</dbReference>
<dbReference type="SUPFAM" id="SSF56349">
    <property type="entry name" value="DNA breaking-rejoining enzymes"/>
    <property type="match status" value="1"/>
</dbReference>
<organism evidence="2">
    <name type="scientific">bioreactor metagenome</name>
    <dbReference type="NCBI Taxonomy" id="1076179"/>
    <lineage>
        <taxon>unclassified sequences</taxon>
        <taxon>metagenomes</taxon>
        <taxon>ecological metagenomes</taxon>
    </lineage>
</organism>
<sequence>MLLKALQLAVLIGYLRFNPLYACTLFRIEKLRIERLDEVQLVDFLKEAQRHLHKYLYKITVFTEMREGEVLGLTWNCIDFEQVTLLIKQQLRR</sequence>
<keyword evidence="1" id="KW-0233">DNA recombination</keyword>
<comment type="caution">
    <text evidence="2">The sequence shown here is derived from an EMBL/GenBank/DDBJ whole genome shotgun (WGS) entry which is preliminary data.</text>
</comment>
<gene>
    <name evidence="2" type="ORF">SDC9_51656</name>
</gene>
<proteinExistence type="predicted"/>